<dbReference type="EMBL" id="JBHUDL010000004">
    <property type="protein sequence ID" value="MFD1632583.1"/>
    <property type="molecule type" value="Genomic_DNA"/>
</dbReference>
<gene>
    <name evidence="1" type="ORF">ACFSBJ_02300</name>
</gene>
<dbReference type="Proteomes" id="UP001597075">
    <property type="component" value="Unassembled WGS sequence"/>
</dbReference>
<name>A0ABD6CVY1_9EURY</name>
<sequence length="125" mass="13635">MRQITRRAIVGFALVVLALLALGALPSFLASGEPYYLTATPTDADGPAVDVTNLTERRYPYLVEAIDTGRSAPYRRGPVGLKESFSHSPFDERQGLVARNPDARRDGAVLVADGEDRYLVEVTRS</sequence>
<accession>A0ABD6CVY1</accession>
<organism evidence="1 2">
    <name type="scientific">Haloplanus ruber</name>
    <dbReference type="NCBI Taxonomy" id="869892"/>
    <lineage>
        <taxon>Archaea</taxon>
        <taxon>Methanobacteriati</taxon>
        <taxon>Methanobacteriota</taxon>
        <taxon>Stenosarchaea group</taxon>
        <taxon>Halobacteria</taxon>
        <taxon>Halobacteriales</taxon>
        <taxon>Haloferacaceae</taxon>
        <taxon>Haloplanus</taxon>
    </lineage>
</organism>
<reference evidence="1 2" key="1">
    <citation type="journal article" date="2019" name="Int. J. Syst. Evol. Microbiol.">
        <title>The Global Catalogue of Microorganisms (GCM) 10K type strain sequencing project: providing services to taxonomists for standard genome sequencing and annotation.</title>
        <authorList>
            <consortium name="The Broad Institute Genomics Platform"/>
            <consortium name="The Broad Institute Genome Sequencing Center for Infectious Disease"/>
            <person name="Wu L."/>
            <person name="Ma J."/>
        </authorList>
    </citation>
    <scope>NUCLEOTIDE SEQUENCE [LARGE SCALE GENOMIC DNA]</scope>
    <source>
        <strain evidence="1 2">CGMCC 1.10594</strain>
    </source>
</reference>
<dbReference type="RefSeq" id="WP_256406120.1">
    <property type="nucleotide sequence ID" value="NZ_CP187151.1"/>
</dbReference>
<evidence type="ECO:0000313" key="1">
    <source>
        <dbReference type="EMBL" id="MFD1632583.1"/>
    </source>
</evidence>
<protein>
    <submittedName>
        <fullName evidence="1">Uncharacterized protein</fullName>
    </submittedName>
</protein>
<dbReference type="AlphaFoldDB" id="A0ABD6CVY1"/>
<comment type="caution">
    <text evidence="1">The sequence shown here is derived from an EMBL/GenBank/DDBJ whole genome shotgun (WGS) entry which is preliminary data.</text>
</comment>
<evidence type="ECO:0000313" key="2">
    <source>
        <dbReference type="Proteomes" id="UP001597075"/>
    </source>
</evidence>
<proteinExistence type="predicted"/>
<keyword evidence="2" id="KW-1185">Reference proteome</keyword>